<evidence type="ECO:0000313" key="4">
    <source>
        <dbReference type="Proteomes" id="UP000243052"/>
    </source>
</evidence>
<evidence type="ECO:0000256" key="1">
    <source>
        <dbReference type="SAM" id="Phobius"/>
    </source>
</evidence>
<protein>
    <submittedName>
        <fullName evidence="3">HHR019Cp</fullName>
    </submittedName>
</protein>
<dbReference type="EMBL" id="CP014248">
    <property type="protein sequence ID" value="AMD22788.1"/>
    <property type="molecule type" value="Genomic_DNA"/>
</dbReference>
<dbReference type="OrthoDB" id="6130531at2759"/>
<name>A0A109V0S7_9SACH</name>
<dbReference type="GO" id="GO:0006629">
    <property type="term" value="P:lipid metabolic process"/>
    <property type="evidence" value="ECO:0007669"/>
    <property type="project" value="InterPro"/>
</dbReference>
<evidence type="ECO:0000259" key="2">
    <source>
        <dbReference type="Pfam" id="PF04083"/>
    </source>
</evidence>
<keyword evidence="1" id="KW-0812">Transmembrane</keyword>
<dbReference type="InterPro" id="IPR029058">
    <property type="entry name" value="AB_hydrolase_fold"/>
</dbReference>
<dbReference type="GeneID" id="28726152"/>
<dbReference type="SUPFAM" id="SSF53474">
    <property type="entry name" value="alpha/beta-Hydrolases"/>
    <property type="match status" value="1"/>
</dbReference>
<evidence type="ECO:0000313" key="3">
    <source>
        <dbReference type="EMBL" id="AMD22788.1"/>
    </source>
</evidence>
<sequence>MRSLKRLEPTLYTCVSAVITTYSVTLVFVAAVCYYVKTLYRHKQSDLLRLNSSEALNNEVKIHRSNFDGNLAEESYATSNTPFLKRLPHRAKAVYNKNVCESRRKGGYSSTFSDEKESENQKNLNTLDNPYRVAFATEDTSLVPDLSYYYKQYGIEIESFEVVTDDGFILDLWHFVPNENLKKDRSPLLFLHGLLQSSASFATSGRKSLAYELFSSGYDIWLGNNRCGFDAKISPINGTRKGKWCWDIIDLVKYDLKALIETVLQKTGFEKVSLIAHSQGATLGFLGLIYGDQLYEGTDFRLANKVETFASLAPAIYPGPIIFQKLYFKIMSKTIFSPWIFGVKQFVPIMMLCRNIFAGHRLYSIYSYLFCSYLLELDDRLWDRNVRDRHFLFSPSYVSVSLMQWWTSDDPSRGGFRNYAHHLFPDDRTWFEGTVNNGIENPQDSKKPNKYPKLLMFVPLGDTLVNGSRLITHFVTKEPSVRYKIWTIEDYSHLDILWANDVPETIGGPLIDALESAL</sequence>
<organism evidence="3 4">
    <name type="scientific">Eremothecium sinecaudum</name>
    <dbReference type="NCBI Taxonomy" id="45286"/>
    <lineage>
        <taxon>Eukaryota</taxon>
        <taxon>Fungi</taxon>
        <taxon>Dikarya</taxon>
        <taxon>Ascomycota</taxon>
        <taxon>Saccharomycotina</taxon>
        <taxon>Saccharomycetes</taxon>
        <taxon>Saccharomycetales</taxon>
        <taxon>Saccharomycetaceae</taxon>
        <taxon>Eremothecium</taxon>
    </lineage>
</organism>
<keyword evidence="4" id="KW-1185">Reference proteome</keyword>
<keyword evidence="1" id="KW-0472">Membrane</keyword>
<dbReference type="STRING" id="45286.A0A109V0S7"/>
<feature type="domain" description="Partial AB-hydrolase lipase" evidence="2">
    <location>
        <begin position="147"/>
        <end position="204"/>
    </location>
</feature>
<feature type="transmembrane region" description="Helical" evidence="1">
    <location>
        <begin position="12"/>
        <end position="37"/>
    </location>
</feature>
<proteinExistence type="predicted"/>
<reference evidence="3 4" key="1">
    <citation type="submission" date="2016-01" db="EMBL/GenBank/DDBJ databases">
        <title>Genome sequence of the yeast Holleya sinecauda.</title>
        <authorList>
            <person name="Dietrich F.S."/>
        </authorList>
    </citation>
    <scope>NUCLEOTIDE SEQUENCE [LARGE SCALE GENOMIC DNA]</scope>
    <source>
        <strain evidence="3 4">ATCC 58844</strain>
    </source>
</reference>
<dbReference type="InterPro" id="IPR006693">
    <property type="entry name" value="AB_hydrolase_lipase"/>
</dbReference>
<dbReference type="Gene3D" id="3.40.50.1820">
    <property type="entry name" value="alpha/beta hydrolase"/>
    <property type="match status" value="1"/>
</dbReference>
<dbReference type="AlphaFoldDB" id="A0A109V0S7"/>
<keyword evidence="1" id="KW-1133">Transmembrane helix</keyword>
<dbReference type="Pfam" id="PF04083">
    <property type="entry name" value="Abhydro_lipase"/>
    <property type="match status" value="1"/>
</dbReference>
<accession>A0A109V0S7</accession>
<dbReference type="Proteomes" id="UP000243052">
    <property type="component" value="Chromosome viii"/>
</dbReference>
<dbReference type="RefSeq" id="XP_017989784.1">
    <property type="nucleotide sequence ID" value="XM_018134295.1"/>
</dbReference>
<gene>
    <name evidence="3" type="ORF">AW171_hschr84846</name>
</gene>
<dbReference type="PANTHER" id="PTHR11005">
    <property type="entry name" value="LYSOSOMAL ACID LIPASE-RELATED"/>
    <property type="match status" value="1"/>
</dbReference>